<proteinExistence type="predicted"/>
<dbReference type="AlphaFoldDB" id="A0A9R1VI80"/>
<dbReference type="EMBL" id="NBSK02000005">
    <property type="protein sequence ID" value="KAJ0205163.1"/>
    <property type="molecule type" value="Genomic_DNA"/>
</dbReference>
<comment type="caution">
    <text evidence="1">The sequence shown here is derived from an EMBL/GenBank/DDBJ whole genome shotgun (WGS) entry which is preliminary data.</text>
</comment>
<dbReference type="Proteomes" id="UP000235145">
    <property type="component" value="Unassembled WGS sequence"/>
</dbReference>
<gene>
    <name evidence="1" type="ORF">LSAT_V11C500255710</name>
</gene>
<organism evidence="1 2">
    <name type="scientific">Lactuca sativa</name>
    <name type="common">Garden lettuce</name>
    <dbReference type="NCBI Taxonomy" id="4236"/>
    <lineage>
        <taxon>Eukaryota</taxon>
        <taxon>Viridiplantae</taxon>
        <taxon>Streptophyta</taxon>
        <taxon>Embryophyta</taxon>
        <taxon>Tracheophyta</taxon>
        <taxon>Spermatophyta</taxon>
        <taxon>Magnoliopsida</taxon>
        <taxon>eudicotyledons</taxon>
        <taxon>Gunneridae</taxon>
        <taxon>Pentapetalae</taxon>
        <taxon>asterids</taxon>
        <taxon>campanulids</taxon>
        <taxon>Asterales</taxon>
        <taxon>Asteraceae</taxon>
        <taxon>Cichorioideae</taxon>
        <taxon>Cichorieae</taxon>
        <taxon>Lactucinae</taxon>
        <taxon>Lactuca</taxon>
    </lineage>
</organism>
<reference evidence="1 2" key="1">
    <citation type="journal article" date="2017" name="Nat. Commun.">
        <title>Genome assembly with in vitro proximity ligation data and whole-genome triplication in lettuce.</title>
        <authorList>
            <person name="Reyes-Chin-Wo S."/>
            <person name="Wang Z."/>
            <person name="Yang X."/>
            <person name="Kozik A."/>
            <person name="Arikit S."/>
            <person name="Song C."/>
            <person name="Xia L."/>
            <person name="Froenicke L."/>
            <person name="Lavelle D.O."/>
            <person name="Truco M.J."/>
            <person name="Xia R."/>
            <person name="Zhu S."/>
            <person name="Xu C."/>
            <person name="Xu H."/>
            <person name="Xu X."/>
            <person name="Cox K."/>
            <person name="Korf I."/>
            <person name="Meyers B.C."/>
            <person name="Michelmore R.W."/>
        </authorList>
    </citation>
    <scope>NUCLEOTIDE SEQUENCE [LARGE SCALE GENOMIC DNA]</scope>
    <source>
        <strain evidence="2">cv. Salinas</strain>
        <tissue evidence="1">Seedlings</tissue>
    </source>
</reference>
<keyword evidence="2" id="KW-1185">Reference proteome</keyword>
<evidence type="ECO:0000313" key="1">
    <source>
        <dbReference type="EMBL" id="KAJ0205163.1"/>
    </source>
</evidence>
<accession>A0A9R1VI80</accession>
<protein>
    <submittedName>
        <fullName evidence="1">Uncharacterized protein</fullName>
    </submittedName>
</protein>
<evidence type="ECO:0000313" key="2">
    <source>
        <dbReference type="Proteomes" id="UP000235145"/>
    </source>
</evidence>
<name>A0A9R1VI80_LACSA</name>
<sequence>MWFLEFNNRICDDYLINNFLESCPLLEDLSLTCCFINELDLLCISCPKLKKMTIESDEYLLLGYNSWIPRVRNKNNKNKSIMIDH</sequence>